<evidence type="ECO:0000313" key="2">
    <source>
        <dbReference type="Proteomes" id="UP000078541"/>
    </source>
</evidence>
<protein>
    <submittedName>
        <fullName evidence="1">Uncharacterized protein</fullName>
    </submittedName>
</protein>
<reference evidence="1 2" key="1">
    <citation type="submission" date="2016-03" db="EMBL/GenBank/DDBJ databases">
        <title>Trachymyrmex septentrionalis WGS genome.</title>
        <authorList>
            <person name="Nygaard S."/>
            <person name="Hu H."/>
            <person name="Boomsma J."/>
            <person name="Zhang G."/>
        </authorList>
    </citation>
    <scope>NUCLEOTIDE SEQUENCE [LARGE SCALE GENOMIC DNA]</scope>
    <source>
        <strain evidence="1">Tsep2-gDNA-1</strain>
        <tissue evidence="1">Whole body</tissue>
    </source>
</reference>
<dbReference type="AlphaFoldDB" id="A0A195F431"/>
<name>A0A195F431_9HYME</name>
<dbReference type="Proteomes" id="UP000078541">
    <property type="component" value="Unassembled WGS sequence"/>
</dbReference>
<organism evidence="1 2">
    <name type="scientific">Trachymyrmex septentrionalis</name>
    <dbReference type="NCBI Taxonomy" id="34720"/>
    <lineage>
        <taxon>Eukaryota</taxon>
        <taxon>Metazoa</taxon>
        <taxon>Ecdysozoa</taxon>
        <taxon>Arthropoda</taxon>
        <taxon>Hexapoda</taxon>
        <taxon>Insecta</taxon>
        <taxon>Pterygota</taxon>
        <taxon>Neoptera</taxon>
        <taxon>Endopterygota</taxon>
        <taxon>Hymenoptera</taxon>
        <taxon>Apocrita</taxon>
        <taxon>Aculeata</taxon>
        <taxon>Formicoidea</taxon>
        <taxon>Formicidae</taxon>
        <taxon>Myrmicinae</taxon>
        <taxon>Trachymyrmex</taxon>
    </lineage>
</organism>
<keyword evidence="2" id="KW-1185">Reference proteome</keyword>
<accession>A0A195F431</accession>
<gene>
    <name evidence="1" type="ORF">ALC56_10895</name>
</gene>
<dbReference type="EMBL" id="KQ981855">
    <property type="protein sequence ID" value="KYN34927.1"/>
    <property type="molecule type" value="Genomic_DNA"/>
</dbReference>
<evidence type="ECO:0000313" key="1">
    <source>
        <dbReference type="EMBL" id="KYN34927.1"/>
    </source>
</evidence>
<proteinExistence type="predicted"/>
<sequence length="114" mass="12456">MPKEEACITRSEERAARGVALGIISSPGAAHVRPQKEQAFCYVSRTDKAILRPRLLARDATSPYRVQPPSATTTAAVTTVTVARNEDMNANTYRLSLAGVLIKYRKAPDLRADD</sequence>